<name>A0A7S1XC80_9RHOD</name>
<protein>
    <submittedName>
        <fullName evidence="1">Uncharacterized protein</fullName>
    </submittedName>
</protein>
<gene>
    <name evidence="1" type="ORF">CCAE0312_LOCUS1620</name>
</gene>
<dbReference type="AlphaFoldDB" id="A0A7S1XC80"/>
<sequence>MVVTHCSRSFRKRAMESLKTETTTLVARKLMTTMNPTPRNVPEPSEGASFHVVPEMVDHSILLLRWLSPWAFDGGLPGIFLDAGSSVLSSVGRKRLTTLSKAAGWLLKVQHSPFRRLKGIETTAVYGKIT</sequence>
<reference evidence="1" key="1">
    <citation type="submission" date="2021-01" db="EMBL/GenBank/DDBJ databases">
        <authorList>
            <person name="Corre E."/>
            <person name="Pelletier E."/>
            <person name="Niang G."/>
            <person name="Scheremetjew M."/>
            <person name="Finn R."/>
            <person name="Kale V."/>
            <person name="Holt S."/>
            <person name="Cochrane G."/>
            <person name="Meng A."/>
            <person name="Brown T."/>
            <person name="Cohen L."/>
        </authorList>
    </citation>
    <scope>NUCLEOTIDE SEQUENCE</scope>
    <source>
        <strain evidence="1">SAG 36.94</strain>
    </source>
</reference>
<evidence type="ECO:0000313" key="1">
    <source>
        <dbReference type="EMBL" id="CAD9227474.1"/>
    </source>
</evidence>
<proteinExistence type="predicted"/>
<dbReference type="EMBL" id="HBGH01002988">
    <property type="protein sequence ID" value="CAD9227474.1"/>
    <property type="molecule type" value="Transcribed_RNA"/>
</dbReference>
<organism evidence="1">
    <name type="scientific">Compsopogon caeruleus</name>
    <dbReference type="NCBI Taxonomy" id="31354"/>
    <lineage>
        <taxon>Eukaryota</taxon>
        <taxon>Rhodophyta</taxon>
        <taxon>Compsopogonophyceae</taxon>
        <taxon>Compsopogonales</taxon>
        <taxon>Compsopogonaceae</taxon>
        <taxon>Compsopogon</taxon>
    </lineage>
</organism>
<accession>A0A7S1XC80</accession>